<proteinExistence type="predicted"/>
<protein>
    <submittedName>
        <fullName evidence="1">Uncharacterized protein</fullName>
    </submittedName>
</protein>
<dbReference type="RefSeq" id="WP_307252082.1">
    <property type="nucleotide sequence ID" value="NZ_JAUSTO010000001.1"/>
</dbReference>
<comment type="caution">
    <text evidence="1">The sequence shown here is derived from an EMBL/GenBank/DDBJ whole genome shotgun (WGS) entry which is preliminary data.</text>
</comment>
<reference evidence="1" key="1">
    <citation type="submission" date="2023-07" db="EMBL/GenBank/DDBJ databases">
        <title>Genomic Encyclopedia of Type Strains, Phase IV (KMG-IV): sequencing the most valuable type-strain genomes for metagenomic binning, comparative biology and taxonomic classification.</title>
        <authorList>
            <person name="Goeker M."/>
        </authorList>
    </citation>
    <scope>NUCLEOTIDE SEQUENCE</scope>
    <source>
        <strain evidence="1">DSM 19659</strain>
    </source>
</reference>
<organism evidence="1 2">
    <name type="scientific">Moryella indoligenes</name>
    <dbReference type="NCBI Taxonomy" id="371674"/>
    <lineage>
        <taxon>Bacteria</taxon>
        <taxon>Bacillati</taxon>
        <taxon>Bacillota</taxon>
        <taxon>Clostridia</taxon>
        <taxon>Lachnospirales</taxon>
        <taxon>Lachnospiraceae</taxon>
        <taxon>Moryella</taxon>
    </lineage>
</organism>
<dbReference type="EMBL" id="JAUSTO010000001">
    <property type="protein sequence ID" value="MDQ0151522.1"/>
    <property type="molecule type" value="Genomic_DNA"/>
</dbReference>
<accession>A0AAE3V8G1</accession>
<keyword evidence="2" id="KW-1185">Reference proteome</keyword>
<sequence>MTYSEYRNSFKSADEFLQAFGKMTYEEAHALAEAEEAATSTKASIMDTWRRANANSNREYYDKCEVFDPSLSYEEYVVHIFRRLMLSDWHFSAEVATNLIRQRAEYIREAYGNKEPINDAMVEVGYSCG</sequence>
<name>A0AAE3V8G1_9FIRM</name>
<evidence type="ECO:0000313" key="2">
    <source>
        <dbReference type="Proteomes" id="UP001241537"/>
    </source>
</evidence>
<dbReference type="Proteomes" id="UP001241537">
    <property type="component" value="Unassembled WGS sequence"/>
</dbReference>
<gene>
    <name evidence="1" type="ORF">J2S20_000196</name>
</gene>
<evidence type="ECO:0000313" key="1">
    <source>
        <dbReference type="EMBL" id="MDQ0151522.1"/>
    </source>
</evidence>
<dbReference type="AlphaFoldDB" id="A0AAE3V8G1"/>